<dbReference type="InterPro" id="IPR007789">
    <property type="entry name" value="DUF688"/>
</dbReference>
<organism evidence="2 3">
    <name type="scientific">Striga hermonthica</name>
    <name type="common">Purple witchweed</name>
    <name type="synonym">Buchnera hermonthica</name>
    <dbReference type="NCBI Taxonomy" id="68872"/>
    <lineage>
        <taxon>Eukaryota</taxon>
        <taxon>Viridiplantae</taxon>
        <taxon>Streptophyta</taxon>
        <taxon>Embryophyta</taxon>
        <taxon>Tracheophyta</taxon>
        <taxon>Spermatophyta</taxon>
        <taxon>Magnoliopsida</taxon>
        <taxon>eudicotyledons</taxon>
        <taxon>Gunneridae</taxon>
        <taxon>Pentapetalae</taxon>
        <taxon>asterids</taxon>
        <taxon>lamiids</taxon>
        <taxon>Lamiales</taxon>
        <taxon>Orobanchaceae</taxon>
        <taxon>Buchnereae</taxon>
        <taxon>Striga</taxon>
    </lineage>
</organism>
<feature type="region of interest" description="Disordered" evidence="1">
    <location>
        <begin position="201"/>
        <end position="259"/>
    </location>
</feature>
<feature type="compositionally biased region" description="Acidic residues" evidence="1">
    <location>
        <begin position="243"/>
        <end position="256"/>
    </location>
</feature>
<comment type="caution">
    <text evidence="2">The sequence shown here is derived from an EMBL/GenBank/DDBJ whole genome shotgun (WGS) entry which is preliminary data.</text>
</comment>
<accession>A0A9N7N4Y6</accession>
<feature type="region of interest" description="Disordered" evidence="1">
    <location>
        <begin position="447"/>
        <end position="468"/>
    </location>
</feature>
<dbReference type="AlphaFoldDB" id="A0A9N7N4Y6"/>
<feature type="compositionally biased region" description="Basic and acidic residues" evidence="1">
    <location>
        <begin position="113"/>
        <end position="130"/>
    </location>
</feature>
<evidence type="ECO:0000313" key="3">
    <source>
        <dbReference type="Proteomes" id="UP001153555"/>
    </source>
</evidence>
<evidence type="ECO:0000256" key="1">
    <source>
        <dbReference type="SAM" id="MobiDB-lite"/>
    </source>
</evidence>
<name>A0A9N7N4Y6_STRHE</name>
<gene>
    <name evidence="2" type="ORF">SHERM_02076</name>
</gene>
<reference evidence="2" key="1">
    <citation type="submission" date="2019-12" db="EMBL/GenBank/DDBJ databases">
        <authorList>
            <person name="Scholes J."/>
        </authorList>
    </citation>
    <scope>NUCLEOTIDE SEQUENCE</scope>
</reference>
<sequence length="531" mass="59666">MANMEEQKLNLDQPLLSARRYTTPRTIQNETKKADYNSPPRFQSKVKSGPLRNPGSVPFVWERAPGHPKQQTIVKSPNNQKTSVVDTFTPKLPPGRLPKANSNININNNDKQLAVDENSREVDENSKELVKEEDEDGSEEAYVDALDTLSRMEESISLNCSTSGLISGPGGLHAMLPGDRDFMMDRFLPAAKAMASLESTPRYVSTEKQQVPVKERSQQPVNQKKPALRYGPSFAQRYSHYQEEEEEEEEESDDDNDQRQNLCGLLPGFCLRRTVHPACLINPVSAKKLQWRPGFSNKLNGEKTQSRRNELSALGSHNTSKQVHNIHQVKINASIAEGLESGNEKRLETSEKLLTGQCSPKESNSDIEKTLYVDSVTHMVGSPDSGPFPDSTSQYIDQTDMTNSDESCEKSRVFLPDSTTREIVQEAKKEEIEVVVEKGLLSESTALENSEQMHSRHPLPPPLPKSPSDSWLWRTLPSLSTKNSSINPRDRFPKAPTSDDIKWETIVRTTKAQNRHIMRYSEESLATIPET</sequence>
<proteinExistence type="predicted"/>
<dbReference type="Proteomes" id="UP001153555">
    <property type="component" value="Unassembled WGS sequence"/>
</dbReference>
<protein>
    <submittedName>
        <fullName evidence="2">Uncharacterized protein</fullName>
    </submittedName>
</protein>
<feature type="region of interest" description="Disordered" evidence="1">
    <location>
        <begin position="1"/>
        <end position="138"/>
    </location>
</feature>
<dbReference type="Pfam" id="PF05097">
    <property type="entry name" value="DUF688"/>
    <property type="match status" value="1"/>
</dbReference>
<dbReference type="EMBL" id="CACSLK010027624">
    <property type="protein sequence ID" value="CAA0826883.1"/>
    <property type="molecule type" value="Genomic_DNA"/>
</dbReference>
<dbReference type="OrthoDB" id="677721at2759"/>
<feature type="compositionally biased region" description="Polar residues" evidence="1">
    <location>
        <begin position="69"/>
        <end position="86"/>
    </location>
</feature>
<keyword evidence="3" id="KW-1185">Reference proteome</keyword>
<dbReference type="PANTHER" id="PTHR33671:SF2">
    <property type="entry name" value="N-METHYLTRANSFERASE, PUTATIVE (DUF688)-RELATED"/>
    <property type="match status" value="1"/>
</dbReference>
<dbReference type="PANTHER" id="PTHR33671">
    <property type="entry name" value="N-METHYLTRANSFERASE, PUTATIVE (DUF688)-RELATED"/>
    <property type="match status" value="1"/>
</dbReference>
<evidence type="ECO:0000313" key="2">
    <source>
        <dbReference type="EMBL" id="CAA0826883.1"/>
    </source>
</evidence>